<dbReference type="EMBL" id="KN832876">
    <property type="protein sequence ID" value="KIN01087.1"/>
    <property type="molecule type" value="Genomic_DNA"/>
</dbReference>
<sequence>IHNDTYPFISPSRYRSSLSGKVVLVTGASRGIGRATCLAFAQAGAHIAAVARTTSALDSLISQIKSQYKLPALAITGNVVSDATGIVKQVEEELGPIDILINNAGKNRMSRFAEEKDFATWWHVWEINTLAPLAMIHAILPSFRTRGHGTVITLGTAVTDGPVPFLSSYIGSKAGIQKAIQVIDLELKVQGIQNFVVHPG</sequence>
<proteinExistence type="inferred from homology"/>
<dbReference type="PRINTS" id="PR00081">
    <property type="entry name" value="GDHRDH"/>
</dbReference>
<reference evidence="5" key="2">
    <citation type="submission" date="2015-01" db="EMBL/GenBank/DDBJ databases">
        <title>Evolutionary Origins and Diversification of the Mycorrhizal Mutualists.</title>
        <authorList>
            <consortium name="DOE Joint Genome Institute"/>
            <consortium name="Mycorrhizal Genomics Consortium"/>
            <person name="Kohler A."/>
            <person name="Kuo A."/>
            <person name="Nagy L.G."/>
            <person name="Floudas D."/>
            <person name="Copeland A."/>
            <person name="Barry K.W."/>
            <person name="Cichocki N."/>
            <person name="Veneault-Fourrey C."/>
            <person name="LaButti K."/>
            <person name="Lindquist E.A."/>
            <person name="Lipzen A."/>
            <person name="Lundell T."/>
            <person name="Morin E."/>
            <person name="Murat C."/>
            <person name="Riley R."/>
            <person name="Ohm R."/>
            <person name="Sun H."/>
            <person name="Tunlid A."/>
            <person name="Henrissat B."/>
            <person name="Grigoriev I.V."/>
            <person name="Hibbett D.S."/>
            <person name="Martin F."/>
        </authorList>
    </citation>
    <scope>NUCLEOTIDE SEQUENCE [LARGE SCALE GENOMIC DNA]</scope>
    <source>
        <strain evidence="5">Zn</strain>
    </source>
</reference>
<feature type="non-terminal residue" evidence="4">
    <location>
        <position position="1"/>
    </location>
</feature>
<dbReference type="PANTHER" id="PTHR44196">
    <property type="entry name" value="DEHYDROGENASE/REDUCTASE SDR FAMILY MEMBER 7B"/>
    <property type="match status" value="1"/>
</dbReference>
<evidence type="ECO:0000313" key="5">
    <source>
        <dbReference type="Proteomes" id="UP000054321"/>
    </source>
</evidence>
<dbReference type="AlphaFoldDB" id="A0A0C3HFL5"/>
<dbReference type="Proteomes" id="UP000054321">
    <property type="component" value="Unassembled WGS sequence"/>
</dbReference>
<evidence type="ECO:0008006" key="6">
    <source>
        <dbReference type="Google" id="ProtNLM"/>
    </source>
</evidence>
<dbReference type="STRING" id="913774.A0A0C3HFL5"/>
<dbReference type="InterPro" id="IPR036291">
    <property type="entry name" value="NAD(P)-bd_dom_sf"/>
</dbReference>
<dbReference type="SUPFAM" id="SSF51735">
    <property type="entry name" value="NAD(P)-binding Rossmann-fold domains"/>
    <property type="match status" value="1"/>
</dbReference>
<comment type="similarity">
    <text evidence="1 3">Belongs to the short-chain dehydrogenases/reductases (SDR) family.</text>
</comment>
<evidence type="ECO:0000256" key="2">
    <source>
        <dbReference type="ARBA" id="ARBA00023002"/>
    </source>
</evidence>
<accession>A0A0C3HFL5</accession>
<keyword evidence="2" id="KW-0560">Oxidoreductase</keyword>
<gene>
    <name evidence="4" type="ORF">OIDMADRAFT_94420</name>
</gene>
<dbReference type="HOGENOM" id="CLU_010194_2_10_1"/>
<dbReference type="PRINTS" id="PR00080">
    <property type="entry name" value="SDRFAMILY"/>
</dbReference>
<evidence type="ECO:0000313" key="4">
    <source>
        <dbReference type="EMBL" id="KIN01087.1"/>
    </source>
</evidence>
<dbReference type="InParanoid" id="A0A0C3HFL5"/>
<dbReference type="Gene3D" id="3.40.50.720">
    <property type="entry name" value="NAD(P)-binding Rossmann-like Domain"/>
    <property type="match status" value="1"/>
</dbReference>
<protein>
    <recommendedName>
        <fullName evidence="6">NAD(P)-binding protein</fullName>
    </recommendedName>
</protein>
<evidence type="ECO:0000256" key="3">
    <source>
        <dbReference type="RuleBase" id="RU000363"/>
    </source>
</evidence>
<dbReference type="InterPro" id="IPR002347">
    <property type="entry name" value="SDR_fam"/>
</dbReference>
<dbReference type="OrthoDB" id="1933717at2759"/>
<keyword evidence="5" id="KW-1185">Reference proteome</keyword>
<dbReference type="Pfam" id="PF00106">
    <property type="entry name" value="adh_short"/>
    <property type="match status" value="1"/>
</dbReference>
<dbReference type="GO" id="GO:0016491">
    <property type="term" value="F:oxidoreductase activity"/>
    <property type="evidence" value="ECO:0007669"/>
    <property type="project" value="UniProtKB-KW"/>
</dbReference>
<dbReference type="PANTHER" id="PTHR44196:SF1">
    <property type="entry name" value="DEHYDROGENASE_REDUCTASE SDR FAMILY MEMBER 7B"/>
    <property type="match status" value="1"/>
</dbReference>
<feature type="non-terminal residue" evidence="4">
    <location>
        <position position="200"/>
    </location>
</feature>
<reference evidence="4 5" key="1">
    <citation type="submission" date="2014-04" db="EMBL/GenBank/DDBJ databases">
        <authorList>
            <consortium name="DOE Joint Genome Institute"/>
            <person name="Kuo A."/>
            <person name="Martino E."/>
            <person name="Perotto S."/>
            <person name="Kohler A."/>
            <person name="Nagy L.G."/>
            <person name="Floudas D."/>
            <person name="Copeland A."/>
            <person name="Barry K.W."/>
            <person name="Cichocki N."/>
            <person name="Veneault-Fourrey C."/>
            <person name="LaButti K."/>
            <person name="Lindquist E.A."/>
            <person name="Lipzen A."/>
            <person name="Lundell T."/>
            <person name="Morin E."/>
            <person name="Murat C."/>
            <person name="Sun H."/>
            <person name="Tunlid A."/>
            <person name="Henrissat B."/>
            <person name="Grigoriev I.V."/>
            <person name="Hibbett D.S."/>
            <person name="Martin F."/>
            <person name="Nordberg H.P."/>
            <person name="Cantor M.N."/>
            <person name="Hua S.X."/>
        </authorList>
    </citation>
    <scope>NUCLEOTIDE SEQUENCE [LARGE SCALE GENOMIC DNA]</scope>
    <source>
        <strain evidence="4 5">Zn</strain>
    </source>
</reference>
<dbReference type="GO" id="GO:0016020">
    <property type="term" value="C:membrane"/>
    <property type="evidence" value="ECO:0007669"/>
    <property type="project" value="TreeGrafter"/>
</dbReference>
<name>A0A0C3HFL5_OIDMZ</name>
<evidence type="ECO:0000256" key="1">
    <source>
        <dbReference type="ARBA" id="ARBA00006484"/>
    </source>
</evidence>
<organism evidence="4 5">
    <name type="scientific">Oidiodendron maius (strain Zn)</name>
    <dbReference type="NCBI Taxonomy" id="913774"/>
    <lineage>
        <taxon>Eukaryota</taxon>
        <taxon>Fungi</taxon>
        <taxon>Dikarya</taxon>
        <taxon>Ascomycota</taxon>
        <taxon>Pezizomycotina</taxon>
        <taxon>Leotiomycetes</taxon>
        <taxon>Leotiomycetes incertae sedis</taxon>
        <taxon>Myxotrichaceae</taxon>
        <taxon>Oidiodendron</taxon>
    </lineage>
</organism>